<dbReference type="AlphaFoldDB" id="A0A1E3K576"/>
<feature type="compositionally biased region" description="Acidic residues" evidence="8">
    <location>
        <begin position="71"/>
        <end position="83"/>
    </location>
</feature>
<keyword evidence="4" id="KW-0645">Protease</keyword>
<keyword evidence="5" id="KW-0833">Ubl conjugation pathway</keyword>
<dbReference type="OrthoDB" id="2020758at2759"/>
<feature type="region of interest" description="Disordered" evidence="8">
    <location>
        <begin position="1"/>
        <end position="105"/>
    </location>
</feature>
<dbReference type="Pfam" id="PF00443">
    <property type="entry name" value="UCH"/>
    <property type="match status" value="1"/>
</dbReference>
<evidence type="ECO:0000256" key="5">
    <source>
        <dbReference type="ARBA" id="ARBA00022786"/>
    </source>
</evidence>
<proteinExistence type="inferred from homology"/>
<feature type="domain" description="USP" evidence="9">
    <location>
        <begin position="188"/>
        <end position="716"/>
    </location>
</feature>
<dbReference type="GO" id="GO:0005634">
    <property type="term" value="C:nucleus"/>
    <property type="evidence" value="ECO:0007669"/>
    <property type="project" value="TreeGrafter"/>
</dbReference>
<evidence type="ECO:0000256" key="3">
    <source>
        <dbReference type="ARBA" id="ARBA00012759"/>
    </source>
</evidence>
<dbReference type="GO" id="GO:0005829">
    <property type="term" value="C:cytosol"/>
    <property type="evidence" value="ECO:0007669"/>
    <property type="project" value="TreeGrafter"/>
</dbReference>
<dbReference type="InterPro" id="IPR001394">
    <property type="entry name" value="Peptidase_C19_UCH"/>
</dbReference>
<comment type="catalytic activity">
    <reaction evidence="1">
        <text>Thiol-dependent hydrolysis of ester, thioester, amide, peptide and isopeptide bonds formed by the C-terminal Gly of ubiquitin (a 76-residue protein attached to proteins as an intracellular targeting signal).</text>
        <dbReference type="EC" id="3.4.19.12"/>
    </reaction>
</comment>
<feature type="compositionally biased region" description="Basic and acidic residues" evidence="8">
    <location>
        <begin position="441"/>
        <end position="451"/>
    </location>
</feature>
<dbReference type="InterPro" id="IPR038765">
    <property type="entry name" value="Papain-like_cys_pep_sf"/>
</dbReference>
<dbReference type="InterPro" id="IPR050164">
    <property type="entry name" value="Peptidase_C19"/>
</dbReference>
<dbReference type="CDD" id="cd02662">
    <property type="entry name" value="Peptidase_C19F"/>
    <property type="match status" value="1"/>
</dbReference>
<feature type="compositionally biased region" description="Polar residues" evidence="8">
    <location>
        <begin position="454"/>
        <end position="465"/>
    </location>
</feature>
<evidence type="ECO:0000259" key="9">
    <source>
        <dbReference type="PROSITE" id="PS50235"/>
    </source>
</evidence>
<evidence type="ECO:0000256" key="6">
    <source>
        <dbReference type="ARBA" id="ARBA00022801"/>
    </source>
</evidence>
<evidence type="ECO:0000256" key="8">
    <source>
        <dbReference type="SAM" id="MobiDB-lite"/>
    </source>
</evidence>
<dbReference type="EC" id="3.4.19.12" evidence="3"/>
<feature type="region of interest" description="Disordered" evidence="8">
    <location>
        <begin position="723"/>
        <end position="753"/>
    </location>
</feature>
<sequence>MGKRRPIPRSRKSKNNSNNRTKDSATESPRSEPSKAHTSALEESLPTPEAGKFENQPEPESTPVLEPVVPDIEDTGIETDDESSASSIDSWSAHPVSKALPTNNRFRPLSNTANTPFHLNGIYLACLSLFGQLYLIALDMVLGLSTWWGGMQKNEHELAEQAKPEVKRKRRRAEPSAVVPSGSKEHFPGMVNLSGTLCYMNSVLQSTASLSSIISHLERVIDLAVEADMPTHVADALLEVVRDLNTPHKSHPPALRPHGLLQALYPLPAVRRLLGTGEQQDAHELFLVLAEAISDEVVKVAIEIAKLRGLGDLLPLQAYAAGKGGGASVLRVDVEGAKKRNKIRGVGQPWEGLLARRRVCQRCGWSETVRLETLSGMELPVPLHGDTTLEACISQYLAPEQLTDVTCEMCSLEVTLQHYVMEVERLSIPASEASQKPRSKAKLDSKGDEPVKSGSFSALENSPTPTGGEAQEMTASRRKRARDARRAETRLREMLESKTVSNFGEPSLVPLPSSGSTAPIPVKWLTARTSSTRQAVVTRPPQTLRLHFIRSEFTMYGTVQKKIARVAFPMVLDLTRFVANGVWEDMSGVKNMLAAMGGQNDPSAPVERRVLYRLESAILHYGFTHSSGHFVCIRRKPSTPSATAEDHSLRPSVASRSCPEGCTCEDCILLGPVRDPQPSGPGKGWLMISDADVEEVGEETLNAARGSVVMLFYERIAEYSGQKTSVKERKTEEVGEKTRIDQMEPEEETRMAI</sequence>
<dbReference type="PANTHER" id="PTHR24006:SF888">
    <property type="entry name" value="UBIQUITIN CARBOXYL-TERMINAL HYDROLASE 30"/>
    <property type="match status" value="1"/>
</dbReference>
<keyword evidence="6" id="KW-0378">Hydrolase</keyword>
<reference evidence="10 11" key="1">
    <citation type="submission" date="2016-06" db="EMBL/GenBank/DDBJ databases">
        <title>Evolution of pathogenesis and genome organization in the Tremellales.</title>
        <authorList>
            <person name="Cuomo C."/>
            <person name="Litvintseva A."/>
            <person name="Heitman J."/>
            <person name="Chen Y."/>
            <person name="Sun S."/>
            <person name="Springer D."/>
            <person name="Dromer F."/>
            <person name="Young S."/>
            <person name="Zeng Q."/>
            <person name="Chapman S."/>
            <person name="Gujja S."/>
            <person name="Saif S."/>
            <person name="Birren B."/>
        </authorList>
    </citation>
    <scope>NUCLEOTIDE SEQUENCE [LARGE SCALE GENOMIC DNA]</scope>
    <source>
        <strain evidence="10 11">CBS 6273</strain>
    </source>
</reference>
<dbReference type="InterPro" id="IPR028889">
    <property type="entry name" value="USP"/>
</dbReference>
<feature type="compositionally biased region" description="Basic and acidic residues" evidence="8">
    <location>
        <begin position="725"/>
        <end position="753"/>
    </location>
</feature>
<dbReference type="PROSITE" id="PS50235">
    <property type="entry name" value="USP_3"/>
    <property type="match status" value="1"/>
</dbReference>
<dbReference type="EMBL" id="MEKH01000005">
    <property type="protein sequence ID" value="ODO08066.1"/>
    <property type="molecule type" value="Genomic_DNA"/>
</dbReference>
<feature type="compositionally biased region" description="Basic and acidic residues" evidence="8">
    <location>
        <begin position="20"/>
        <end position="35"/>
    </location>
</feature>
<comment type="similarity">
    <text evidence="2">Belongs to the peptidase C19 family.</text>
</comment>
<evidence type="ECO:0000256" key="1">
    <source>
        <dbReference type="ARBA" id="ARBA00000707"/>
    </source>
</evidence>
<keyword evidence="7" id="KW-0788">Thiol protease</keyword>
<feature type="region of interest" description="Disordered" evidence="8">
    <location>
        <begin position="430"/>
        <end position="486"/>
    </location>
</feature>
<gene>
    <name evidence="10" type="ORF">I350_03649</name>
</gene>
<organism evidence="10 11">
    <name type="scientific">Cryptococcus amylolentus CBS 6273</name>
    <dbReference type="NCBI Taxonomy" id="1296118"/>
    <lineage>
        <taxon>Eukaryota</taxon>
        <taxon>Fungi</taxon>
        <taxon>Dikarya</taxon>
        <taxon>Basidiomycota</taxon>
        <taxon>Agaricomycotina</taxon>
        <taxon>Tremellomycetes</taxon>
        <taxon>Tremellales</taxon>
        <taxon>Cryptococcaceae</taxon>
        <taxon>Cryptococcus</taxon>
    </lineage>
</organism>
<protein>
    <recommendedName>
        <fullName evidence="3">ubiquitinyl hydrolase 1</fullName>
        <ecNumber evidence="3">3.4.19.12</ecNumber>
    </recommendedName>
</protein>
<dbReference type="GO" id="GO:0016579">
    <property type="term" value="P:protein deubiquitination"/>
    <property type="evidence" value="ECO:0007669"/>
    <property type="project" value="InterPro"/>
</dbReference>
<dbReference type="Proteomes" id="UP000095149">
    <property type="component" value="Unassembled WGS sequence"/>
</dbReference>
<dbReference type="PANTHER" id="PTHR24006">
    <property type="entry name" value="UBIQUITIN CARBOXYL-TERMINAL HYDROLASE"/>
    <property type="match status" value="1"/>
</dbReference>
<evidence type="ECO:0000256" key="7">
    <source>
        <dbReference type="ARBA" id="ARBA00022807"/>
    </source>
</evidence>
<comment type="caution">
    <text evidence="10">The sequence shown here is derived from an EMBL/GenBank/DDBJ whole genome shotgun (WGS) entry which is preliminary data.</text>
</comment>
<dbReference type="Gene3D" id="3.90.70.10">
    <property type="entry name" value="Cysteine proteinases"/>
    <property type="match status" value="1"/>
</dbReference>
<evidence type="ECO:0000256" key="4">
    <source>
        <dbReference type="ARBA" id="ARBA00022670"/>
    </source>
</evidence>
<accession>A0A1E3K576</accession>
<dbReference type="SUPFAM" id="SSF54001">
    <property type="entry name" value="Cysteine proteinases"/>
    <property type="match status" value="1"/>
</dbReference>
<name>A0A1E3K576_9TREE</name>
<feature type="region of interest" description="Disordered" evidence="8">
    <location>
        <begin position="159"/>
        <end position="182"/>
    </location>
</feature>
<evidence type="ECO:0000256" key="2">
    <source>
        <dbReference type="ARBA" id="ARBA00009085"/>
    </source>
</evidence>
<feature type="compositionally biased region" description="Basic residues" evidence="8">
    <location>
        <begin position="1"/>
        <end position="14"/>
    </location>
</feature>
<dbReference type="GO" id="GO:0004843">
    <property type="term" value="F:cysteine-type deubiquitinase activity"/>
    <property type="evidence" value="ECO:0007669"/>
    <property type="project" value="UniProtKB-EC"/>
</dbReference>
<evidence type="ECO:0000313" key="11">
    <source>
        <dbReference type="Proteomes" id="UP000095149"/>
    </source>
</evidence>
<evidence type="ECO:0000313" key="10">
    <source>
        <dbReference type="EMBL" id="ODO08066.1"/>
    </source>
</evidence>
<dbReference type="GO" id="GO:0006508">
    <property type="term" value="P:proteolysis"/>
    <property type="evidence" value="ECO:0007669"/>
    <property type="project" value="UniProtKB-KW"/>
</dbReference>